<feature type="domain" description="GP-PDE" evidence="1">
    <location>
        <begin position="32"/>
        <end position="134"/>
    </location>
</feature>
<dbReference type="AlphaFoldDB" id="C7MHQ1"/>
<dbReference type="SUPFAM" id="SSF51695">
    <property type="entry name" value="PLC-like phosphodiesterases"/>
    <property type="match status" value="1"/>
</dbReference>
<dbReference type="InterPro" id="IPR017946">
    <property type="entry name" value="PLC-like_Pdiesterase_TIM-brl"/>
</dbReference>
<dbReference type="PATRIC" id="fig|446465.5.peg.2763"/>
<dbReference type="Proteomes" id="UP000001919">
    <property type="component" value="Chromosome"/>
</dbReference>
<dbReference type="CDD" id="cd08566">
    <property type="entry name" value="GDPD_AtGDE_like"/>
    <property type="match status" value="1"/>
</dbReference>
<evidence type="ECO:0000259" key="2">
    <source>
        <dbReference type="Pfam" id="PF16387"/>
    </source>
</evidence>
<keyword evidence="4" id="KW-1185">Reference proteome</keyword>
<evidence type="ECO:0000259" key="1">
    <source>
        <dbReference type="Pfam" id="PF03009"/>
    </source>
</evidence>
<protein>
    <recommendedName>
        <fullName evidence="5">Glycerophosphodiester phosphodiesterase</fullName>
    </recommendedName>
</protein>
<dbReference type="Gene3D" id="3.20.20.190">
    <property type="entry name" value="Phosphatidylinositol (PI) phosphodiesterase"/>
    <property type="match status" value="1"/>
</dbReference>
<dbReference type="STRING" id="446465.Bfae_28020"/>
<dbReference type="OrthoDB" id="1854250at2"/>
<feature type="domain" description="DUF4996" evidence="2">
    <location>
        <begin position="217"/>
        <end position="281"/>
    </location>
</feature>
<dbReference type="KEGG" id="bfa:Bfae_28020"/>
<dbReference type="Pfam" id="PF03009">
    <property type="entry name" value="GDPD"/>
    <property type="match status" value="1"/>
</dbReference>
<name>C7MHQ1_BRAFD</name>
<dbReference type="InterPro" id="IPR030395">
    <property type="entry name" value="GP_PDE_dom"/>
</dbReference>
<dbReference type="Pfam" id="PF16387">
    <property type="entry name" value="DUF4996"/>
    <property type="match status" value="1"/>
</dbReference>
<dbReference type="InterPro" id="IPR032160">
    <property type="entry name" value="DUF4996"/>
</dbReference>
<organism evidence="3 4">
    <name type="scientific">Brachybacterium faecium (strain ATCC 43885 / DSM 4810 / JCM 11609 / LMG 19847 / NBRC 14762 / NCIMB 9860 / 6-10)</name>
    <dbReference type="NCBI Taxonomy" id="446465"/>
    <lineage>
        <taxon>Bacteria</taxon>
        <taxon>Bacillati</taxon>
        <taxon>Actinomycetota</taxon>
        <taxon>Actinomycetes</taxon>
        <taxon>Micrococcales</taxon>
        <taxon>Dermabacteraceae</taxon>
        <taxon>Brachybacterium</taxon>
    </lineage>
</organism>
<dbReference type="eggNOG" id="COG0584">
    <property type="taxonomic scope" value="Bacteria"/>
</dbReference>
<evidence type="ECO:0000313" key="3">
    <source>
        <dbReference type="EMBL" id="ACU86568.1"/>
    </source>
</evidence>
<dbReference type="HOGENOM" id="CLU_030006_9_2_11"/>
<evidence type="ECO:0000313" key="4">
    <source>
        <dbReference type="Proteomes" id="UP000001919"/>
    </source>
</evidence>
<gene>
    <name evidence="3" type="ordered locus">Bfae_28020</name>
</gene>
<dbReference type="EMBL" id="CP001643">
    <property type="protein sequence ID" value="ACU86568.1"/>
    <property type="molecule type" value="Genomic_DNA"/>
</dbReference>
<dbReference type="GO" id="GO:0006629">
    <property type="term" value="P:lipid metabolic process"/>
    <property type="evidence" value="ECO:0007669"/>
    <property type="project" value="InterPro"/>
</dbReference>
<dbReference type="GO" id="GO:0008081">
    <property type="term" value="F:phosphoric diester hydrolase activity"/>
    <property type="evidence" value="ECO:0007669"/>
    <property type="project" value="InterPro"/>
</dbReference>
<sequence>MTAPLSIPTAEELRSELTRLFDGAAGPLIITHRGTTLGSFPDNTVRAAVAALRSGTDIVEVDVIRSLDGEYFLFHNGYENKHFASGTDLRTLTAAEIDERSFQWQGERGALRPTRLTDLLEALPDAWLNIDRSWFYWPELLDLLTEVGAVRRLLLKSPPEAAALTALAAHPTPFLYYPIVTSPEEFERVRAVDGLNLIGAEVLAATPDDPYADPAAVTSLAEEFPLVQVNALNLENGARLYLGHDDETAILEDPALGWGPLARSGATAIQTDWPHLLRDYLVTQGLRSAE</sequence>
<accession>C7MHQ1</accession>
<reference evidence="3 4" key="1">
    <citation type="journal article" date="2009" name="Stand. Genomic Sci.">
        <title>Complete genome sequence of Brachybacterium faecium type strain (Schefferle 6-10).</title>
        <authorList>
            <person name="Lapidus A."/>
            <person name="Pukall R."/>
            <person name="Labuttii K."/>
            <person name="Copeland A."/>
            <person name="Del Rio T.G."/>
            <person name="Nolan M."/>
            <person name="Chen F."/>
            <person name="Lucas S."/>
            <person name="Tice H."/>
            <person name="Cheng J.F."/>
            <person name="Bruce D."/>
            <person name="Goodwin L."/>
            <person name="Pitluck S."/>
            <person name="Rohde M."/>
            <person name="Goker M."/>
            <person name="Pati A."/>
            <person name="Ivanova N."/>
            <person name="Mavrommatis K."/>
            <person name="Chen A."/>
            <person name="Palaniappan K."/>
            <person name="D'haeseleer P."/>
            <person name="Chain P."/>
            <person name="Bristow J."/>
            <person name="Eisen J.A."/>
            <person name="Markowitz V."/>
            <person name="Hugenholtz P."/>
            <person name="Kyrpides N.C."/>
            <person name="Klenk H.P."/>
        </authorList>
    </citation>
    <scope>NUCLEOTIDE SEQUENCE [LARGE SCALE GENOMIC DNA]</scope>
    <source>
        <strain evidence="4">ATCC 43885 / DSM 4810 / JCM 11609 / LMG 19847 / NBRC 14762 / NCIMB 9860 / 6-10</strain>
    </source>
</reference>
<proteinExistence type="predicted"/>
<evidence type="ECO:0008006" key="5">
    <source>
        <dbReference type="Google" id="ProtNLM"/>
    </source>
</evidence>